<organism evidence="1 2">
    <name type="scientific">Neolewinella maritima</name>
    <dbReference type="NCBI Taxonomy" id="1383882"/>
    <lineage>
        <taxon>Bacteria</taxon>
        <taxon>Pseudomonadati</taxon>
        <taxon>Bacteroidota</taxon>
        <taxon>Saprospiria</taxon>
        <taxon>Saprospirales</taxon>
        <taxon>Lewinellaceae</taxon>
        <taxon>Neolewinella</taxon>
    </lineage>
</organism>
<protein>
    <submittedName>
        <fullName evidence="1">Uncharacterized protein</fullName>
    </submittedName>
</protein>
<dbReference type="EMBL" id="CAKLPZ010000001">
    <property type="protein sequence ID" value="CAH0999322.1"/>
    <property type="molecule type" value="Genomic_DNA"/>
</dbReference>
<accession>A0ABM9AY07</accession>
<proteinExistence type="predicted"/>
<evidence type="ECO:0000313" key="1">
    <source>
        <dbReference type="EMBL" id="CAH0999322.1"/>
    </source>
</evidence>
<keyword evidence="2" id="KW-1185">Reference proteome</keyword>
<gene>
    <name evidence="1" type="ORF">LEM8419_00620</name>
</gene>
<reference evidence="1" key="1">
    <citation type="submission" date="2021-12" db="EMBL/GenBank/DDBJ databases">
        <authorList>
            <person name="Rodrigo-Torres L."/>
            <person name="Arahal R. D."/>
            <person name="Lucena T."/>
        </authorList>
    </citation>
    <scope>NUCLEOTIDE SEQUENCE</scope>
    <source>
        <strain evidence="1">CECT 8419</strain>
    </source>
</reference>
<evidence type="ECO:0000313" key="2">
    <source>
        <dbReference type="Proteomes" id="UP000837803"/>
    </source>
</evidence>
<name>A0ABM9AY07_9BACT</name>
<comment type="caution">
    <text evidence="1">The sequence shown here is derived from an EMBL/GenBank/DDBJ whole genome shotgun (WGS) entry which is preliminary data.</text>
</comment>
<dbReference type="Proteomes" id="UP000837803">
    <property type="component" value="Unassembled WGS sequence"/>
</dbReference>
<sequence length="45" mass="5238">MCSKRMMGLKIYLYNTGSQTFLYYMWNDASTKFGDLKPISPIIPL</sequence>